<dbReference type="EMBL" id="JACHGV010000016">
    <property type="protein sequence ID" value="MBB6081192.1"/>
    <property type="molecule type" value="Genomic_DNA"/>
</dbReference>
<protein>
    <submittedName>
        <fullName evidence="1">Uncharacterized protein</fullName>
    </submittedName>
</protein>
<organism evidence="1 2">
    <name type="scientific">Streptomyces paradoxus</name>
    <dbReference type="NCBI Taxonomy" id="66375"/>
    <lineage>
        <taxon>Bacteria</taxon>
        <taxon>Bacillati</taxon>
        <taxon>Actinomycetota</taxon>
        <taxon>Actinomycetes</taxon>
        <taxon>Kitasatosporales</taxon>
        <taxon>Streptomycetaceae</taxon>
        <taxon>Streptomyces</taxon>
    </lineage>
</organism>
<comment type="caution">
    <text evidence="1">The sequence shown here is derived from an EMBL/GenBank/DDBJ whole genome shotgun (WGS) entry which is preliminary data.</text>
</comment>
<gene>
    <name evidence="1" type="ORF">HNR57_007143</name>
</gene>
<reference evidence="1 2" key="1">
    <citation type="submission" date="2020-08" db="EMBL/GenBank/DDBJ databases">
        <title>Genomic Encyclopedia of Type Strains, Phase IV (KMG-IV): sequencing the most valuable type-strain genomes for metagenomic binning, comparative biology and taxonomic classification.</title>
        <authorList>
            <person name="Goeker M."/>
        </authorList>
    </citation>
    <scope>NUCLEOTIDE SEQUENCE [LARGE SCALE GENOMIC DNA]</scope>
    <source>
        <strain evidence="1 2">DSM 43350</strain>
    </source>
</reference>
<dbReference type="AlphaFoldDB" id="A0A7W9TK92"/>
<evidence type="ECO:0000313" key="1">
    <source>
        <dbReference type="EMBL" id="MBB6081192.1"/>
    </source>
</evidence>
<evidence type="ECO:0000313" key="2">
    <source>
        <dbReference type="Proteomes" id="UP000591537"/>
    </source>
</evidence>
<proteinExistence type="predicted"/>
<keyword evidence="2" id="KW-1185">Reference proteome</keyword>
<accession>A0A7W9TK92</accession>
<name>A0A7W9TK92_9ACTN</name>
<dbReference type="Proteomes" id="UP000591537">
    <property type="component" value="Unassembled WGS sequence"/>
</dbReference>
<sequence length="39" mass="4431">MTSEVTDAWWEPAREHRLPSGARVQVWDAVGPPRAMVQL</sequence>